<dbReference type="GO" id="GO:0006437">
    <property type="term" value="P:tyrosyl-tRNA aminoacylation"/>
    <property type="evidence" value="ECO:0007669"/>
    <property type="project" value="UniProtKB-UniRule"/>
</dbReference>
<evidence type="ECO:0000256" key="3">
    <source>
        <dbReference type="ARBA" id="ARBA00022840"/>
    </source>
</evidence>
<feature type="binding site" evidence="7">
    <location>
        <position position="39"/>
    </location>
    <ligand>
        <name>L-tyrosine</name>
        <dbReference type="ChEBI" id="CHEBI:58315"/>
    </ligand>
</feature>
<gene>
    <name evidence="7 9" type="primary">tyrS</name>
    <name evidence="9" type="ORF">Cva_01303</name>
</gene>
<comment type="catalytic activity">
    <reaction evidence="6 7">
        <text>tRNA(Tyr) + L-tyrosine + ATP = L-tyrosyl-tRNA(Tyr) + AMP + diphosphate + H(+)</text>
        <dbReference type="Rhea" id="RHEA:10220"/>
        <dbReference type="Rhea" id="RHEA-COMP:9706"/>
        <dbReference type="Rhea" id="RHEA-COMP:9707"/>
        <dbReference type="ChEBI" id="CHEBI:15378"/>
        <dbReference type="ChEBI" id="CHEBI:30616"/>
        <dbReference type="ChEBI" id="CHEBI:33019"/>
        <dbReference type="ChEBI" id="CHEBI:58315"/>
        <dbReference type="ChEBI" id="CHEBI:78442"/>
        <dbReference type="ChEBI" id="CHEBI:78536"/>
        <dbReference type="ChEBI" id="CHEBI:456215"/>
        <dbReference type="EC" id="6.1.1.1"/>
    </reaction>
</comment>
<organism evidence="9 10">
    <name type="scientific">Caedimonas varicaedens</name>
    <dbReference type="NCBI Taxonomy" id="1629334"/>
    <lineage>
        <taxon>Bacteria</taxon>
        <taxon>Pseudomonadati</taxon>
        <taxon>Pseudomonadota</taxon>
        <taxon>Alphaproteobacteria</taxon>
        <taxon>Holosporales</taxon>
        <taxon>Caedimonadaceae</taxon>
        <taxon>Caedimonas</taxon>
    </lineage>
</organism>
<dbReference type="HAMAP" id="MF_02006">
    <property type="entry name" value="Tyr_tRNA_synth_type1"/>
    <property type="match status" value="1"/>
</dbReference>
<dbReference type="PANTHER" id="PTHR11766">
    <property type="entry name" value="TYROSYL-TRNA SYNTHETASE"/>
    <property type="match status" value="1"/>
</dbReference>
<dbReference type="InterPro" id="IPR024088">
    <property type="entry name" value="Tyr-tRNA-ligase_bac-type"/>
</dbReference>
<keyword evidence="1 7" id="KW-0436">Ligase</keyword>
<feature type="short sequence motif" description="'HIGH' region" evidence="7">
    <location>
        <begin position="44"/>
        <end position="53"/>
    </location>
</feature>
<evidence type="ECO:0000256" key="7">
    <source>
        <dbReference type="HAMAP-Rule" id="MF_02006"/>
    </source>
</evidence>
<dbReference type="FunFam" id="1.10.240.10:FF:000001">
    <property type="entry name" value="Tyrosine--tRNA ligase"/>
    <property type="match status" value="1"/>
</dbReference>
<dbReference type="InterPro" id="IPR014729">
    <property type="entry name" value="Rossmann-like_a/b/a_fold"/>
</dbReference>
<keyword evidence="2 7" id="KW-0547">Nucleotide-binding</keyword>
<dbReference type="GO" id="GO:0004831">
    <property type="term" value="F:tyrosine-tRNA ligase activity"/>
    <property type="evidence" value="ECO:0007669"/>
    <property type="project" value="UniProtKB-UniRule"/>
</dbReference>
<dbReference type="GO" id="GO:0005829">
    <property type="term" value="C:cytosol"/>
    <property type="evidence" value="ECO:0007669"/>
    <property type="project" value="TreeGrafter"/>
</dbReference>
<dbReference type="PANTHER" id="PTHR11766:SF0">
    <property type="entry name" value="TYROSINE--TRNA LIGASE, MITOCHONDRIAL"/>
    <property type="match status" value="1"/>
</dbReference>
<feature type="binding site" evidence="7">
    <location>
        <position position="180"/>
    </location>
    <ligand>
        <name>L-tyrosine</name>
        <dbReference type="ChEBI" id="CHEBI:58315"/>
    </ligand>
</feature>
<dbReference type="InterPro" id="IPR024107">
    <property type="entry name" value="Tyr-tRNA-ligase_bac_1"/>
</dbReference>
<feature type="short sequence motif" description="'KMSKS' region" evidence="7">
    <location>
        <begin position="236"/>
        <end position="240"/>
    </location>
</feature>
<dbReference type="InterPro" id="IPR002305">
    <property type="entry name" value="aa-tRNA-synth_Ic"/>
</dbReference>
<accession>A0A0K8MFH8</accession>
<comment type="function">
    <text evidence="7">Catalyzes the attachment of tyrosine to tRNA(Tyr) in a two-step reaction: tyrosine is first activated by ATP to form Tyr-AMP and then transferred to the acceptor end of tRNA(Tyr).</text>
</comment>
<dbReference type="STRING" id="1629334.Cva_01303"/>
<comment type="subunit">
    <text evidence="7">Homodimer.</text>
</comment>
<dbReference type="SUPFAM" id="SSF55174">
    <property type="entry name" value="Alpha-L RNA-binding motif"/>
    <property type="match status" value="1"/>
</dbReference>
<dbReference type="InterPro" id="IPR002307">
    <property type="entry name" value="Tyr-tRNA-ligase"/>
</dbReference>
<sequence>MFKPKSDFLRETIARGFFHQATDLESLDAQMSKNGVIAYLGFDATAKSLHVGNLVQIMRLRLLQRTGHKPIVLMGGGTTRVGDPSGKDEMRKVLSEEEITANLDSMEKIFARYLTFGQGATDALMVNNALWLNDLNYLDFLRDYGRHFSINRMMTFDSIRLRLEREQPLSFLEFNYMILQAYDFLELRKRYDVTLQLGGADQWGNIVSGVDLIRRVQRSESFGLTSPLITTASGAKMGKTAQGAVWLNELQLSTFDFWQFWRNTHDADVGKFLRMFTDLPLTEIAKLEELQGQELNEAKKILADEATRLCHGEEAVSEARKTSTTLFDAQHTGSLTEVSLPTLDIEREQVKAGISLVDLFRSTGLVPSNGEARRLIRGQGARLNDEPVTDENYKVTLREFEETTCLKLSAGRKRHALVKLRD</sequence>
<dbReference type="Gene3D" id="1.10.240.10">
    <property type="entry name" value="Tyrosyl-Transfer RNA Synthetase"/>
    <property type="match status" value="1"/>
</dbReference>
<dbReference type="GO" id="GO:0003723">
    <property type="term" value="F:RNA binding"/>
    <property type="evidence" value="ECO:0007669"/>
    <property type="project" value="UniProtKB-KW"/>
</dbReference>
<evidence type="ECO:0000256" key="8">
    <source>
        <dbReference type="PROSITE-ProRule" id="PRU00182"/>
    </source>
</evidence>
<reference evidence="9 10" key="1">
    <citation type="submission" date="2015-03" db="EMBL/GenBank/DDBJ databases">
        <title>Caedibacter varicaedens, whole genome shotgun sequence.</title>
        <authorList>
            <person name="Suzuki H."/>
            <person name="Dapper A.L."/>
            <person name="Gibson A.K."/>
            <person name="Jackson C."/>
            <person name="Lee H."/>
            <person name="Pejaver V.R."/>
            <person name="Doak T."/>
            <person name="Lynch M."/>
        </authorList>
    </citation>
    <scope>NUCLEOTIDE SEQUENCE [LARGE SCALE GENOMIC DNA]</scope>
</reference>
<evidence type="ECO:0000256" key="2">
    <source>
        <dbReference type="ARBA" id="ARBA00022741"/>
    </source>
</evidence>
<keyword evidence="3 7" id="KW-0067">ATP-binding</keyword>
<dbReference type="Proteomes" id="UP000036771">
    <property type="component" value="Unassembled WGS sequence"/>
</dbReference>
<dbReference type="SUPFAM" id="SSF52374">
    <property type="entry name" value="Nucleotidylyl transferase"/>
    <property type="match status" value="1"/>
</dbReference>
<dbReference type="InterPro" id="IPR036986">
    <property type="entry name" value="S4_RNA-bd_sf"/>
</dbReference>
<evidence type="ECO:0000313" key="9">
    <source>
        <dbReference type="EMBL" id="GAO98639.1"/>
    </source>
</evidence>
<dbReference type="CDD" id="cd00165">
    <property type="entry name" value="S4"/>
    <property type="match status" value="1"/>
</dbReference>
<feature type="binding site" evidence="7">
    <location>
        <position position="176"/>
    </location>
    <ligand>
        <name>L-tyrosine</name>
        <dbReference type="ChEBI" id="CHEBI:58315"/>
    </ligand>
</feature>
<evidence type="ECO:0000256" key="4">
    <source>
        <dbReference type="ARBA" id="ARBA00022917"/>
    </source>
</evidence>
<comment type="similarity">
    <text evidence="7">Belongs to the class-I aminoacyl-tRNA synthetase family. TyrS type 1 subfamily.</text>
</comment>
<dbReference type="OrthoDB" id="9804243at2"/>
<dbReference type="EMBL" id="BBVC01000074">
    <property type="protein sequence ID" value="GAO98639.1"/>
    <property type="molecule type" value="Genomic_DNA"/>
</dbReference>
<dbReference type="PRINTS" id="PR01040">
    <property type="entry name" value="TRNASYNTHTYR"/>
</dbReference>
<dbReference type="PROSITE" id="PS50889">
    <property type="entry name" value="S4"/>
    <property type="match status" value="1"/>
</dbReference>
<evidence type="ECO:0000256" key="6">
    <source>
        <dbReference type="ARBA" id="ARBA00048248"/>
    </source>
</evidence>
<dbReference type="GO" id="GO:0005524">
    <property type="term" value="F:ATP binding"/>
    <property type="evidence" value="ECO:0007669"/>
    <property type="project" value="UniProtKB-UniRule"/>
</dbReference>
<dbReference type="Gene3D" id="3.10.290.10">
    <property type="entry name" value="RNA-binding S4 domain"/>
    <property type="match status" value="1"/>
</dbReference>
<dbReference type="CDD" id="cd00805">
    <property type="entry name" value="TyrRS_core"/>
    <property type="match status" value="1"/>
</dbReference>
<proteinExistence type="inferred from homology"/>
<evidence type="ECO:0000256" key="5">
    <source>
        <dbReference type="ARBA" id="ARBA00023146"/>
    </source>
</evidence>
<keyword evidence="8" id="KW-0694">RNA-binding</keyword>
<keyword evidence="10" id="KW-1185">Reference proteome</keyword>
<name>A0A0K8MFH8_9PROT</name>
<dbReference type="Pfam" id="PF00579">
    <property type="entry name" value="tRNA-synt_1b"/>
    <property type="match status" value="1"/>
</dbReference>
<keyword evidence="7" id="KW-0963">Cytoplasm</keyword>
<evidence type="ECO:0000256" key="1">
    <source>
        <dbReference type="ARBA" id="ARBA00022598"/>
    </source>
</evidence>
<comment type="caution">
    <text evidence="9">The sequence shown here is derived from an EMBL/GenBank/DDBJ whole genome shotgun (WGS) entry which is preliminary data.</text>
</comment>
<feature type="binding site" evidence="7">
    <location>
        <position position="239"/>
    </location>
    <ligand>
        <name>ATP</name>
        <dbReference type="ChEBI" id="CHEBI:30616"/>
    </ligand>
</feature>
<keyword evidence="5 7" id="KW-0030">Aminoacyl-tRNA synthetase</keyword>
<protein>
    <recommendedName>
        <fullName evidence="7">Tyrosine--tRNA ligase</fullName>
        <ecNumber evidence="7">6.1.1.1</ecNumber>
    </recommendedName>
    <alternativeName>
        <fullName evidence="7">Tyrosyl-tRNA synthetase</fullName>
        <shortName evidence="7">TyrRS</shortName>
    </alternativeName>
</protein>
<evidence type="ECO:0000313" key="10">
    <source>
        <dbReference type="Proteomes" id="UP000036771"/>
    </source>
</evidence>
<dbReference type="Gene3D" id="3.40.50.620">
    <property type="entry name" value="HUPs"/>
    <property type="match status" value="1"/>
</dbReference>
<dbReference type="EC" id="6.1.1.1" evidence="7"/>
<dbReference type="AlphaFoldDB" id="A0A0K8MFH8"/>
<keyword evidence="4 7" id="KW-0648">Protein biosynthesis</keyword>
<comment type="subcellular location">
    <subcellularLocation>
        <location evidence="7">Cytoplasm</location>
    </subcellularLocation>
</comment>
<dbReference type="NCBIfam" id="TIGR00234">
    <property type="entry name" value="tyrS"/>
    <property type="match status" value="1"/>
</dbReference>